<sequence length="136" mass="15619">MDTQFDSDVCQLVHRLAHKLDAHVRKVGDDLGITATQVIVLRELTGAITARELATKMFCEPSNVTFVLDRLEKQGLVERRPHPTDRRAKQIVLTPEGKKYRANVLKHLRRDYPLADLDENQRSTLHELLRSLNKVD</sequence>
<reference evidence="3" key="1">
    <citation type="journal article" date="2019" name="Int. J. Syst. Evol. Microbiol.">
        <title>The Global Catalogue of Microorganisms (GCM) 10K type strain sequencing project: providing services to taxonomists for standard genome sequencing and annotation.</title>
        <authorList>
            <consortium name="The Broad Institute Genomics Platform"/>
            <consortium name="The Broad Institute Genome Sequencing Center for Infectious Disease"/>
            <person name="Wu L."/>
            <person name="Ma J."/>
        </authorList>
    </citation>
    <scope>NUCLEOTIDE SEQUENCE [LARGE SCALE GENOMIC DNA]</scope>
    <source>
        <strain evidence="3">JCM 31486</strain>
    </source>
</reference>
<dbReference type="InterPro" id="IPR036390">
    <property type="entry name" value="WH_DNA-bd_sf"/>
</dbReference>
<dbReference type="PROSITE" id="PS50995">
    <property type="entry name" value="HTH_MARR_2"/>
    <property type="match status" value="1"/>
</dbReference>
<dbReference type="Proteomes" id="UP001597045">
    <property type="component" value="Unassembled WGS sequence"/>
</dbReference>
<organism evidence="2 3">
    <name type="scientific">Kibdelosporangium lantanae</name>
    <dbReference type="NCBI Taxonomy" id="1497396"/>
    <lineage>
        <taxon>Bacteria</taxon>
        <taxon>Bacillati</taxon>
        <taxon>Actinomycetota</taxon>
        <taxon>Actinomycetes</taxon>
        <taxon>Pseudonocardiales</taxon>
        <taxon>Pseudonocardiaceae</taxon>
        <taxon>Kibdelosporangium</taxon>
    </lineage>
</organism>
<protein>
    <submittedName>
        <fullName evidence="2">MarR family winged helix-turn-helix transcriptional regulator</fullName>
    </submittedName>
</protein>
<dbReference type="SMART" id="SM00347">
    <property type="entry name" value="HTH_MARR"/>
    <property type="match status" value="1"/>
</dbReference>
<dbReference type="SUPFAM" id="SSF46785">
    <property type="entry name" value="Winged helix' DNA-binding domain"/>
    <property type="match status" value="1"/>
</dbReference>
<dbReference type="Pfam" id="PF01047">
    <property type="entry name" value="MarR"/>
    <property type="match status" value="1"/>
</dbReference>
<evidence type="ECO:0000313" key="3">
    <source>
        <dbReference type="Proteomes" id="UP001597045"/>
    </source>
</evidence>
<feature type="domain" description="HTH marR-type" evidence="1">
    <location>
        <begin position="6"/>
        <end position="134"/>
    </location>
</feature>
<dbReference type="InterPro" id="IPR000835">
    <property type="entry name" value="HTH_MarR-typ"/>
</dbReference>
<evidence type="ECO:0000259" key="1">
    <source>
        <dbReference type="PROSITE" id="PS50995"/>
    </source>
</evidence>
<dbReference type="PANTHER" id="PTHR33164:SF99">
    <property type="entry name" value="MARR FAMILY REGULATORY PROTEIN"/>
    <property type="match status" value="1"/>
</dbReference>
<dbReference type="InterPro" id="IPR036388">
    <property type="entry name" value="WH-like_DNA-bd_sf"/>
</dbReference>
<dbReference type="EMBL" id="JBHTIS010001969">
    <property type="protein sequence ID" value="MFD1049086.1"/>
    <property type="molecule type" value="Genomic_DNA"/>
</dbReference>
<accession>A0ABW3MEI1</accession>
<gene>
    <name evidence="2" type="ORF">ACFQ1S_27905</name>
</gene>
<dbReference type="InterPro" id="IPR039422">
    <property type="entry name" value="MarR/SlyA-like"/>
</dbReference>
<comment type="caution">
    <text evidence="2">The sequence shown here is derived from an EMBL/GenBank/DDBJ whole genome shotgun (WGS) entry which is preliminary data.</text>
</comment>
<dbReference type="PRINTS" id="PR00598">
    <property type="entry name" value="HTHMARR"/>
</dbReference>
<dbReference type="PANTHER" id="PTHR33164">
    <property type="entry name" value="TRANSCRIPTIONAL REGULATOR, MARR FAMILY"/>
    <property type="match status" value="1"/>
</dbReference>
<evidence type="ECO:0000313" key="2">
    <source>
        <dbReference type="EMBL" id="MFD1049086.1"/>
    </source>
</evidence>
<dbReference type="Gene3D" id="1.10.10.10">
    <property type="entry name" value="Winged helix-like DNA-binding domain superfamily/Winged helix DNA-binding domain"/>
    <property type="match status" value="1"/>
</dbReference>
<keyword evidence="3" id="KW-1185">Reference proteome</keyword>
<name>A0ABW3MEI1_9PSEU</name>
<proteinExistence type="predicted"/>